<dbReference type="EMBL" id="GGEC01088468">
    <property type="protein sequence ID" value="MBX68952.1"/>
    <property type="molecule type" value="Transcribed_RNA"/>
</dbReference>
<reference evidence="1" key="1">
    <citation type="submission" date="2018-02" db="EMBL/GenBank/DDBJ databases">
        <title>Rhizophora mucronata_Transcriptome.</title>
        <authorList>
            <person name="Meera S.P."/>
            <person name="Sreeshan A."/>
            <person name="Augustine A."/>
        </authorList>
    </citation>
    <scope>NUCLEOTIDE SEQUENCE</scope>
    <source>
        <tissue evidence="1">Leaf</tissue>
    </source>
</reference>
<evidence type="ECO:0000313" key="1">
    <source>
        <dbReference type="EMBL" id="MBX68952.1"/>
    </source>
</evidence>
<protein>
    <submittedName>
        <fullName evidence="1">Uncharacterized protein</fullName>
    </submittedName>
</protein>
<name>A0A2P2QPJ6_RHIMU</name>
<dbReference type="AlphaFoldDB" id="A0A2P2QPJ6"/>
<organism evidence="1">
    <name type="scientific">Rhizophora mucronata</name>
    <name type="common">Asiatic mangrove</name>
    <dbReference type="NCBI Taxonomy" id="61149"/>
    <lineage>
        <taxon>Eukaryota</taxon>
        <taxon>Viridiplantae</taxon>
        <taxon>Streptophyta</taxon>
        <taxon>Embryophyta</taxon>
        <taxon>Tracheophyta</taxon>
        <taxon>Spermatophyta</taxon>
        <taxon>Magnoliopsida</taxon>
        <taxon>eudicotyledons</taxon>
        <taxon>Gunneridae</taxon>
        <taxon>Pentapetalae</taxon>
        <taxon>rosids</taxon>
        <taxon>fabids</taxon>
        <taxon>Malpighiales</taxon>
        <taxon>Rhizophoraceae</taxon>
        <taxon>Rhizophora</taxon>
    </lineage>
</organism>
<proteinExistence type="predicted"/>
<sequence length="85" mass="9703">MALPPFQCYIHFIKIISCRHMHTHILQTLVHTHACVHKDNANGLKSSLGSNSCISMMMFGTLKRYYLSFPRGQLYSYVLSQSSNP</sequence>
<accession>A0A2P2QPJ6</accession>